<dbReference type="AlphaFoldDB" id="A0AAC9HI51"/>
<dbReference type="GO" id="GO:0005524">
    <property type="term" value="F:ATP binding"/>
    <property type="evidence" value="ECO:0007669"/>
    <property type="project" value="InterPro"/>
</dbReference>
<dbReference type="InterPro" id="IPR001270">
    <property type="entry name" value="ClpA/B"/>
</dbReference>
<dbReference type="EMBL" id="VCDX01000006">
    <property type="protein sequence ID" value="TYL12683.1"/>
    <property type="molecule type" value="Genomic_DNA"/>
</dbReference>
<dbReference type="InterPro" id="IPR041538">
    <property type="entry name" value="RavA-like_AAA_lid"/>
</dbReference>
<dbReference type="EMBL" id="CP017019">
    <property type="protein sequence ID" value="AOQ24582.1"/>
    <property type="molecule type" value="Genomic_DNA"/>
</dbReference>
<accession>A0AAC9HI51</accession>
<evidence type="ECO:0000313" key="5">
    <source>
        <dbReference type="Proteomes" id="UP000094598"/>
    </source>
</evidence>
<organism evidence="3 5">
    <name type="scientific">Neomoorella thermoacetica</name>
    <name type="common">Clostridium thermoaceticum</name>
    <dbReference type="NCBI Taxonomy" id="1525"/>
    <lineage>
        <taxon>Bacteria</taxon>
        <taxon>Bacillati</taxon>
        <taxon>Bacillota</taxon>
        <taxon>Clostridia</taxon>
        <taxon>Neomoorellales</taxon>
        <taxon>Neomoorellaceae</taxon>
        <taxon>Neomoorella</taxon>
    </lineage>
</organism>
<dbReference type="InterPro" id="IPR045427">
    <property type="entry name" value="MoxR"/>
</dbReference>
<sequence>MTQRELVGKFNAIRDYMNKNFLQREEVVDGCLTALVARQHVLLLGPPGTAKTNLIAALASCLTGGQHFQWLVTKFTTPEELFGPVSLEALERDSYRRVTAGKLPEATTAMLDEVFKSSSAILNTLLTIINERRFYNDGTVTEVPLITVFGASNEVPAGDEEVALAAFADRFLLWYEVNYLEEDGVFARMLRLNNSGRRPEITIDEVLQAGEMARQVVVNDDTIDALVLLRRQLRDEGITVSDRRWRQVISLLQAQAFLHSDVRVQPQRDLMILKHALWTAPDQKITVQKIVRNIIDPFGEAIEEVVLEAKEIYQNAMDKGDAPTGAEALQKLKALRTQLDELRAKGAVVDKYVNLLHDYHREVLNKCMGIDLL</sequence>
<reference evidence="3 5" key="1">
    <citation type="submission" date="2016-08" db="EMBL/GenBank/DDBJ databases">
        <title>Moorella thermoacetica DSM 103132.</title>
        <authorList>
            <person name="Jendresen C.B."/>
            <person name="Redl S.M."/>
            <person name="Jensen T.O."/>
            <person name="Nielsen A.T."/>
        </authorList>
    </citation>
    <scope>NUCLEOTIDE SEQUENCE [LARGE SCALE GENOMIC DNA]</scope>
    <source>
        <strain evidence="3 5">DSM 103132</strain>
    </source>
</reference>
<dbReference type="Gene3D" id="3.40.50.300">
    <property type="entry name" value="P-loop containing nucleotide triphosphate hydrolases"/>
    <property type="match status" value="1"/>
</dbReference>
<dbReference type="Pfam" id="PF17868">
    <property type="entry name" value="AAA_lid_8"/>
    <property type="match status" value="1"/>
</dbReference>
<evidence type="ECO:0000313" key="4">
    <source>
        <dbReference type="EMBL" id="TYL12683.1"/>
    </source>
</evidence>
<protein>
    <submittedName>
        <fullName evidence="3">ATPase RavA</fullName>
        <ecNumber evidence="3">3.6.3.-</ecNumber>
    </submittedName>
</protein>
<gene>
    <name evidence="3" type="primary">ravA</name>
    <name evidence="3" type="ORF">Maut_02152</name>
    <name evidence="4" type="ORF">MTAT_19250</name>
</gene>
<dbReference type="Pfam" id="PF20030">
    <property type="entry name" value="bpMoxR"/>
    <property type="match status" value="1"/>
</dbReference>
<dbReference type="RefSeq" id="WP_069591511.1">
    <property type="nucleotide sequence ID" value="NZ_CP017019.1"/>
</dbReference>
<proteinExistence type="predicted"/>
<dbReference type="Proteomes" id="UP000322283">
    <property type="component" value="Unassembled WGS sequence"/>
</dbReference>
<dbReference type="SUPFAM" id="SSF52540">
    <property type="entry name" value="P-loop containing nucleoside triphosphate hydrolases"/>
    <property type="match status" value="1"/>
</dbReference>
<dbReference type="PRINTS" id="PR00300">
    <property type="entry name" value="CLPPROTEASEA"/>
</dbReference>
<evidence type="ECO:0000313" key="6">
    <source>
        <dbReference type="Proteomes" id="UP000322283"/>
    </source>
</evidence>
<dbReference type="InterPro" id="IPR027417">
    <property type="entry name" value="P-loop_NTPase"/>
</dbReference>
<dbReference type="PANTHER" id="PTHR32204:SF0">
    <property type="entry name" value="ATPASE RAVA"/>
    <property type="match status" value="1"/>
</dbReference>
<dbReference type="Proteomes" id="UP000094598">
    <property type="component" value="Chromosome"/>
</dbReference>
<keyword evidence="3" id="KW-0378">Hydrolase</keyword>
<evidence type="ECO:0000259" key="1">
    <source>
        <dbReference type="Pfam" id="PF17868"/>
    </source>
</evidence>
<dbReference type="PANTHER" id="PTHR32204">
    <property type="entry name" value="ATPASE RAVA"/>
    <property type="match status" value="1"/>
</dbReference>
<dbReference type="GO" id="GO:0016787">
    <property type="term" value="F:hydrolase activity"/>
    <property type="evidence" value="ECO:0007669"/>
    <property type="project" value="UniProtKB-KW"/>
</dbReference>
<evidence type="ECO:0000313" key="3">
    <source>
        <dbReference type="EMBL" id="AOQ24582.1"/>
    </source>
</evidence>
<feature type="domain" description="MoxR" evidence="2">
    <location>
        <begin position="10"/>
        <end position="185"/>
    </location>
</feature>
<dbReference type="InterPro" id="IPR050513">
    <property type="entry name" value="RavA_ATPases"/>
</dbReference>
<dbReference type="EC" id="3.6.3.-" evidence="3"/>
<keyword evidence="6" id="KW-1185">Reference proteome</keyword>
<name>A0AAC9HI51_NEOTH</name>
<evidence type="ECO:0000259" key="2">
    <source>
        <dbReference type="Pfam" id="PF20030"/>
    </source>
</evidence>
<reference evidence="4 6" key="2">
    <citation type="submission" date="2019-05" db="EMBL/GenBank/DDBJ databases">
        <title>Genome sequence of Moorella thermoacetica ATCC 33924.</title>
        <authorList>
            <person name="Poehlein A."/>
            <person name="Bengelsdorf F.R."/>
            <person name="Duerre P."/>
            <person name="Daniel R."/>
        </authorList>
    </citation>
    <scope>NUCLEOTIDE SEQUENCE [LARGE SCALE GENOMIC DNA]</scope>
    <source>
        <strain evidence="4 6">ATCC 33924</strain>
    </source>
</reference>
<feature type="domain" description="ATPase RavA-like AAA lid" evidence="1">
    <location>
        <begin position="222"/>
        <end position="291"/>
    </location>
</feature>